<protein>
    <submittedName>
        <fullName evidence="2">Uncharacterized protein</fullName>
    </submittedName>
</protein>
<feature type="region of interest" description="Disordered" evidence="1">
    <location>
        <begin position="1"/>
        <end position="54"/>
    </location>
</feature>
<gene>
    <name evidence="2" type="ORF">METZ01_LOCUS120342</name>
</gene>
<evidence type="ECO:0000313" key="2">
    <source>
        <dbReference type="EMBL" id="SVA67488.1"/>
    </source>
</evidence>
<dbReference type="AlphaFoldDB" id="A0A381XRZ4"/>
<organism evidence="2">
    <name type="scientific">marine metagenome</name>
    <dbReference type="NCBI Taxonomy" id="408172"/>
    <lineage>
        <taxon>unclassified sequences</taxon>
        <taxon>metagenomes</taxon>
        <taxon>ecological metagenomes</taxon>
    </lineage>
</organism>
<dbReference type="EMBL" id="UINC01016158">
    <property type="protein sequence ID" value="SVA67488.1"/>
    <property type="molecule type" value="Genomic_DNA"/>
</dbReference>
<accession>A0A381XRZ4</accession>
<proteinExistence type="predicted"/>
<name>A0A381XRZ4_9ZZZZ</name>
<evidence type="ECO:0000256" key="1">
    <source>
        <dbReference type="SAM" id="MobiDB-lite"/>
    </source>
</evidence>
<sequence>MALIALSGASTPSMVRAGSPGSTSSNRKISTDAPDTVIRNVSNRHAKKTDIRSL</sequence>
<reference evidence="2" key="1">
    <citation type="submission" date="2018-05" db="EMBL/GenBank/DDBJ databases">
        <authorList>
            <person name="Lanie J.A."/>
            <person name="Ng W.-L."/>
            <person name="Kazmierczak K.M."/>
            <person name="Andrzejewski T.M."/>
            <person name="Davidsen T.M."/>
            <person name="Wayne K.J."/>
            <person name="Tettelin H."/>
            <person name="Glass J.I."/>
            <person name="Rusch D."/>
            <person name="Podicherti R."/>
            <person name="Tsui H.-C.T."/>
            <person name="Winkler M.E."/>
        </authorList>
    </citation>
    <scope>NUCLEOTIDE SEQUENCE</scope>
</reference>